<reference evidence="7" key="2">
    <citation type="submission" date="2020-05" db="UniProtKB">
        <authorList>
            <consortium name="EnsemblMetazoa"/>
        </authorList>
    </citation>
    <scope>IDENTIFICATION</scope>
    <source>
        <strain evidence="7">IAEA</strain>
    </source>
</reference>
<dbReference type="Gene3D" id="1.20.5.4770">
    <property type="match status" value="1"/>
</dbReference>
<protein>
    <recommendedName>
        <fullName evidence="9">VPS9 domain-containing protein</fullName>
    </recommendedName>
</protein>
<dbReference type="Pfam" id="PF01754">
    <property type="entry name" value="zf-A20"/>
    <property type="match status" value="1"/>
</dbReference>
<dbReference type="GO" id="GO:0003677">
    <property type="term" value="F:DNA binding"/>
    <property type="evidence" value="ECO:0007669"/>
    <property type="project" value="InterPro"/>
</dbReference>
<dbReference type="AlphaFoldDB" id="A0A1A9W4K5"/>
<name>A0A1A9W4K5_9MUSC</name>
<keyword evidence="8" id="KW-1185">Reference proteome</keyword>
<sequence>MSTTRIPQLRMGQHELKCKQGCGFYAYWQFDGLCSKCFRERNDKKKKCKQKTKKSKLELIHFINFKVVALVTSSSAEPEHASPATCSQSNQNKILAGSKKSINVTESGALIKKKSLMPAVLQKTSQTLKRQTRLKSEHSQSKVIQQRNYIVDPTESQFISLLRQLRIPDDGKRKLKTEIQRLDNAIRTYMHSTATKNVDELSELVQNAYTKLSDIVHTDQKFQIASNEDRESAIDFFEKVVMTQNHELLFSPYFTADEENDVKIQERIRQLSWITAKHLACSIDEVNAESRELVYNAITELVAIDSFYSPQEKLECTVKCCRHIFELLKHSVGGPASADEFLPALIFVVLKANPVRLHSNINFVTRFTNASRLMSGEGGYYFTNLCCAMSFIENLTAESLGIDAKEFDLLMSGSKPISTPWESALLACESLHLISENMKRMDMLKTRNQNITKGIDQFCLDLEEFQREITAKVDAVIVKAPLTILPIKTPKFLIAEARAVLANDPSKIIAKTVTEIGGCGHYQSNLLNAVDTSFNDSPLSGKASGGSKVLPLPLKPQKVTTPKKLNSSDDSVLNTSTASRTLSLNETATAIGRLSPLPPSTIQSNVDMLFASPIFNYAPFDNVSLLDETSDSTDDLLLPTDYRGGLTNINYDFDLSDHSNNSVDEELKLNLAEFDPLLKSDTPSTSLPNRIRQHDSSFVKTEEKSLLDSDSPANESSLPSPLKPTVTDYRGFSNCEIPSISCNTGDFSSLNHAINSETNGMVNNDNSKE</sequence>
<evidence type="ECO:0000256" key="3">
    <source>
        <dbReference type="ARBA" id="ARBA00022833"/>
    </source>
</evidence>
<dbReference type="GO" id="GO:0031267">
    <property type="term" value="F:small GTPase binding"/>
    <property type="evidence" value="ECO:0007669"/>
    <property type="project" value="TreeGrafter"/>
</dbReference>
<keyword evidence="3" id="KW-0862">Zinc</keyword>
<dbReference type="PROSITE" id="PS51036">
    <property type="entry name" value="ZF_A20"/>
    <property type="match status" value="1"/>
</dbReference>
<evidence type="ECO:0000313" key="7">
    <source>
        <dbReference type="EnsemblMetazoa" id="GBRI006087-PA"/>
    </source>
</evidence>
<dbReference type="Gene3D" id="1.10.246.120">
    <property type="match status" value="1"/>
</dbReference>
<dbReference type="Proteomes" id="UP000091820">
    <property type="component" value="Unassembled WGS sequence"/>
</dbReference>
<dbReference type="InterPro" id="IPR041545">
    <property type="entry name" value="DUF5601"/>
</dbReference>
<evidence type="ECO:0000259" key="6">
    <source>
        <dbReference type="PROSITE" id="PS51205"/>
    </source>
</evidence>
<dbReference type="InterPro" id="IPR045046">
    <property type="entry name" value="Vps9-like"/>
</dbReference>
<feature type="compositionally biased region" description="Basic and acidic residues" evidence="4">
    <location>
        <begin position="692"/>
        <end position="707"/>
    </location>
</feature>
<dbReference type="SUPFAM" id="SSF57716">
    <property type="entry name" value="Glucocorticoid receptor-like (DNA-binding domain)"/>
    <property type="match status" value="1"/>
</dbReference>
<keyword evidence="1" id="KW-0479">Metal-binding</keyword>
<dbReference type="GO" id="GO:0016192">
    <property type="term" value="P:vesicle-mediated transport"/>
    <property type="evidence" value="ECO:0007669"/>
    <property type="project" value="InterPro"/>
</dbReference>
<dbReference type="Pfam" id="PF02204">
    <property type="entry name" value="VPS9"/>
    <property type="match status" value="1"/>
</dbReference>
<dbReference type="GO" id="GO:0005085">
    <property type="term" value="F:guanyl-nucleotide exchange factor activity"/>
    <property type="evidence" value="ECO:0007669"/>
    <property type="project" value="InterPro"/>
</dbReference>
<evidence type="ECO:0000313" key="8">
    <source>
        <dbReference type="Proteomes" id="UP000091820"/>
    </source>
</evidence>
<dbReference type="InterPro" id="IPR003123">
    <property type="entry name" value="VPS9"/>
</dbReference>
<dbReference type="GO" id="GO:0008270">
    <property type="term" value="F:zinc ion binding"/>
    <property type="evidence" value="ECO:0007669"/>
    <property type="project" value="UniProtKB-KW"/>
</dbReference>
<dbReference type="VEuPathDB" id="VectorBase:GBRI006087"/>
<dbReference type="InterPro" id="IPR002653">
    <property type="entry name" value="Znf_A20"/>
</dbReference>
<reference evidence="8" key="1">
    <citation type="submission" date="2014-03" db="EMBL/GenBank/DDBJ databases">
        <authorList>
            <person name="Aksoy S."/>
            <person name="Warren W."/>
            <person name="Wilson R.K."/>
        </authorList>
    </citation>
    <scope>NUCLEOTIDE SEQUENCE [LARGE SCALE GENOMIC DNA]</scope>
    <source>
        <strain evidence="8">IAEA</strain>
    </source>
</reference>
<dbReference type="SUPFAM" id="SSF109993">
    <property type="entry name" value="VPS9 domain"/>
    <property type="match status" value="1"/>
</dbReference>
<evidence type="ECO:0000259" key="5">
    <source>
        <dbReference type="PROSITE" id="PS51036"/>
    </source>
</evidence>
<organism evidence="7 8">
    <name type="scientific">Glossina brevipalpis</name>
    <dbReference type="NCBI Taxonomy" id="37001"/>
    <lineage>
        <taxon>Eukaryota</taxon>
        <taxon>Metazoa</taxon>
        <taxon>Ecdysozoa</taxon>
        <taxon>Arthropoda</taxon>
        <taxon>Hexapoda</taxon>
        <taxon>Insecta</taxon>
        <taxon>Pterygota</taxon>
        <taxon>Neoptera</taxon>
        <taxon>Endopterygota</taxon>
        <taxon>Diptera</taxon>
        <taxon>Brachycera</taxon>
        <taxon>Muscomorpha</taxon>
        <taxon>Hippoboscoidea</taxon>
        <taxon>Glossinidae</taxon>
        <taxon>Glossina</taxon>
    </lineage>
</organism>
<keyword evidence="2" id="KW-0863">Zinc-finger</keyword>
<evidence type="ECO:0000256" key="4">
    <source>
        <dbReference type="SAM" id="MobiDB-lite"/>
    </source>
</evidence>
<proteinExistence type="predicted"/>
<dbReference type="Gene3D" id="1.20.1050.80">
    <property type="entry name" value="VPS9 domain"/>
    <property type="match status" value="1"/>
</dbReference>
<dbReference type="GO" id="GO:0030139">
    <property type="term" value="C:endocytic vesicle"/>
    <property type="evidence" value="ECO:0007669"/>
    <property type="project" value="TreeGrafter"/>
</dbReference>
<dbReference type="SMART" id="SM00167">
    <property type="entry name" value="VPS9"/>
    <property type="match status" value="1"/>
</dbReference>
<dbReference type="PANTHER" id="PTHR23101:SF122">
    <property type="entry name" value="RABAPTIN-5-ASSOCIATED EXCHANGE FACTOR FOR RAB5"/>
    <property type="match status" value="1"/>
</dbReference>
<dbReference type="EnsemblMetazoa" id="GBRI006087-RA">
    <property type="protein sequence ID" value="GBRI006087-PA"/>
    <property type="gene ID" value="GBRI006087"/>
</dbReference>
<dbReference type="SMART" id="SM00259">
    <property type="entry name" value="ZnF_A20"/>
    <property type="match status" value="1"/>
</dbReference>
<evidence type="ECO:0008006" key="9">
    <source>
        <dbReference type="Google" id="ProtNLM"/>
    </source>
</evidence>
<feature type="domain" description="VPS9" evidence="6">
    <location>
        <begin position="258"/>
        <end position="401"/>
    </location>
</feature>
<dbReference type="PROSITE" id="PS51205">
    <property type="entry name" value="VPS9"/>
    <property type="match status" value="1"/>
</dbReference>
<accession>A0A1A9W4K5</accession>
<dbReference type="PANTHER" id="PTHR23101">
    <property type="entry name" value="RAB GDP/GTP EXCHANGE FACTOR"/>
    <property type="match status" value="1"/>
</dbReference>
<dbReference type="STRING" id="37001.A0A1A9W4K5"/>
<dbReference type="Pfam" id="PF18151">
    <property type="entry name" value="DUF5601"/>
    <property type="match status" value="1"/>
</dbReference>
<evidence type="ECO:0000256" key="2">
    <source>
        <dbReference type="ARBA" id="ARBA00022771"/>
    </source>
</evidence>
<feature type="domain" description="A20-type" evidence="5">
    <location>
        <begin position="12"/>
        <end position="46"/>
    </location>
</feature>
<feature type="region of interest" description="Disordered" evidence="4">
    <location>
        <begin position="679"/>
        <end position="724"/>
    </location>
</feature>
<evidence type="ECO:0000256" key="1">
    <source>
        <dbReference type="ARBA" id="ARBA00022723"/>
    </source>
</evidence>
<dbReference type="InterPro" id="IPR037191">
    <property type="entry name" value="VPS9_dom_sf"/>
</dbReference>
<dbReference type="GO" id="GO:0005829">
    <property type="term" value="C:cytosol"/>
    <property type="evidence" value="ECO:0007669"/>
    <property type="project" value="TreeGrafter"/>
</dbReference>